<dbReference type="RefSeq" id="WP_160597201.1">
    <property type="nucleotide sequence ID" value="NZ_WTYS01000001.1"/>
</dbReference>
<keyword evidence="15" id="KW-1185">Reference proteome</keyword>
<feature type="transmembrane region" description="Helical" evidence="11">
    <location>
        <begin position="203"/>
        <end position="222"/>
    </location>
</feature>
<gene>
    <name evidence="14" type="ORF">GRI36_03455</name>
</gene>
<dbReference type="GO" id="GO:0005886">
    <property type="term" value="C:plasma membrane"/>
    <property type="evidence" value="ECO:0007669"/>
    <property type="project" value="UniProtKB-SubCell"/>
</dbReference>
<keyword evidence="8 14" id="KW-0418">Kinase</keyword>
<feature type="domain" description="Histidine kinase" evidence="12">
    <location>
        <begin position="284"/>
        <end position="483"/>
    </location>
</feature>
<evidence type="ECO:0000256" key="11">
    <source>
        <dbReference type="SAM" id="Phobius"/>
    </source>
</evidence>
<comment type="catalytic activity">
    <reaction evidence="1">
        <text>ATP + protein L-histidine = ADP + protein N-phospho-L-histidine.</text>
        <dbReference type="EC" id="2.7.13.3"/>
    </reaction>
</comment>
<dbReference type="OrthoDB" id="9804645at2"/>
<organism evidence="14 15">
    <name type="scientific">Pontixanthobacter gangjinensis</name>
    <dbReference type="NCBI Taxonomy" id="1028742"/>
    <lineage>
        <taxon>Bacteria</taxon>
        <taxon>Pseudomonadati</taxon>
        <taxon>Pseudomonadota</taxon>
        <taxon>Alphaproteobacteria</taxon>
        <taxon>Sphingomonadales</taxon>
        <taxon>Erythrobacteraceae</taxon>
        <taxon>Pontixanthobacter</taxon>
    </lineage>
</organism>
<keyword evidence="11" id="KW-0812">Transmembrane</keyword>
<evidence type="ECO:0000256" key="7">
    <source>
        <dbReference type="ARBA" id="ARBA00022741"/>
    </source>
</evidence>
<dbReference type="Pfam" id="PF00672">
    <property type="entry name" value="HAMP"/>
    <property type="match status" value="1"/>
</dbReference>
<dbReference type="SMART" id="SM00388">
    <property type="entry name" value="HisKA"/>
    <property type="match status" value="1"/>
</dbReference>
<dbReference type="InterPro" id="IPR005467">
    <property type="entry name" value="His_kinase_dom"/>
</dbReference>
<evidence type="ECO:0000259" key="13">
    <source>
        <dbReference type="PROSITE" id="PS50885"/>
    </source>
</evidence>
<sequence>MRLWPKSLLGQMLLAVALALLVAQAISATLLYRASENRREQIALNAAAFRLVAPGNERAQNGQNTDERESRRMRRQANRQRDGRLRERRLRAAQGQPPRAFRLESSPVTPLLDGEITEPRLEQQLEAILAGQGIAADDLVVIRREAKTDEFIRSNPRLLKRLADGNAMDSDLIVVGLRSPGEQQWRVARVLFPHPQKGAMQTIIAQTLLIYLLLVGLHFLLLRRITKPLAALTKRTEDFGHGISSGTPLPPEGPEDVRRLISAHNAMQSRIAALLDEKDVMLGAIGHDLKTPLAALRVRIESVENENERGKMAESIEDITQSLDDILSLARVGKSAEPAEKAQLGALVMSVAEEFEDMGQPVAAGHIEKITHPVYVTWLKRGLRNLVGNAVRYGGGAEIALLRDGDTITIRVDDNGPGIPENQIAAMLEPFTRGEASRNRDTGGAGLGLTLARAIAEQHGGTLVLANREEGGLRAEIRLPISGHSAV</sequence>
<dbReference type="EC" id="2.7.13.3" evidence="3"/>
<protein>
    <recommendedName>
        <fullName evidence="3">histidine kinase</fullName>
        <ecNumber evidence="3">2.7.13.3</ecNumber>
    </recommendedName>
</protein>
<dbReference type="AlphaFoldDB" id="A0A6I4SMF3"/>
<dbReference type="PRINTS" id="PR00344">
    <property type="entry name" value="BCTRLSENSOR"/>
</dbReference>
<dbReference type="GO" id="GO:0000155">
    <property type="term" value="F:phosphorelay sensor kinase activity"/>
    <property type="evidence" value="ECO:0007669"/>
    <property type="project" value="InterPro"/>
</dbReference>
<evidence type="ECO:0000256" key="5">
    <source>
        <dbReference type="ARBA" id="ARBA00022553"/>
    </source>
</evidence>
<dbReference type="InterPro" id="IPR003660">
    <property type="entry name" value="HAMP_dom"/>
</dbReference>
<dbReference type="InterPro" id="IPR004358">
    <property type="entry name" value="Sig_transdc_His_kin-like_C"/>
</dbReference>
<comment type="subcellular location">
    <subcellularLocation>
        <location evidence="2">Cell membrane</location>
        <topology evidence="2">Multi-pass membrane protein</topology>
    </subcellularLocation>
</comment>
<dbReference type="EMBL" id="WTYS01000001">
    <property type="protein sequence ID" value="MXO55932.1"/>
    <property type="molecule type" value="Genomic_DNA"/>
</dbReference>
<keyword evidence="11" id="KW-0472">Membrane</keyword>
<dbReference type="SMART" id="SM00387">
    <property type="entry name" value="HATPase_c"/>
    <property type="match status" value="1"/>
</dbReference>
<keyword evidence="5" id="KW-0597">Phosphoprotein</keyword>
<dbReference type="Pfam" id="PF02518">
    <property type="entry name" value="HATPase_c"/>
    <property type="match status" value="1"/>
</dbReference>
<dbReference type="GO" id="GO:0005524">
    <property type="term" value="F:ATP binding"/>
    <property type="evidence" value="ECO:0007669"/>
    <property type="project" value="UniProtKB-KW"/>
</dbReference>
<dbReference type="Gene3D" id="3.30.565.10">
    <property type="entry name" value="Histidine kinase-like ATPase, C-terminal domain"/>
    <property type="match status" value="1"/>
</dbReference>
<keyword evidence="11" id="KW-1133">Transmembrane helix</keyword>
<evidence type="ECO:0000256" key="6">
    <source>
        <dbReference type="ARBA" id="ARBA00022679"/>
    </source>
</evidence>
<dbReference type="InterPro" id="IPR036097">
    <property type="entry name" value="HisK_dim/P_sf"/>
</dbReference>
<accession>A0A6I4SMF3</accession>
<evidence type="ECO:0000256" key="2">
    <source>
        <dbReference type="ARBA" id="ARBA00004651"/>
    </source>
</evidence>
<dbReference type="InterPro" id="IPR036890">
    <property type="entry name" value="HATPase_C_sf"/>
</dbReference>
<comment type="caution">
    <text evidence="14">The sequence shown here is derived from an EMBL/GenBank/DDBJ whole genome shotgun (WGS) entry which is preliminary data.</text>
</comment>
<dbReference type="PROSITE" id="PS50885">
    <property type="entry name" value="HAMP"/>
    <property type="match status" value="1"/>
</dbReference>
<evidence type="ECO:0000256" key="9">
    <source>
        <dbReference type="ARBA" id="ARBA00022840"/>
    </source>
</evidence>
<name>A0A6I4SMF3_9SPHN</name>
<dbReference type="PANTHER" id="PTHR44936:SF10">
    <property type="entry name" value="SENSOR PROTEIN RSTB"/>
    <property type="match status" value="1"/>
</dbReference>
<dbReference type="SUPFAM" id="SSF47384">
    <property type="entry name" value="Homodimeric domain of signal transducing histidine kinase"/>
    <property type="match status" value="1"/>
</dbReference>
<keyword evidence="6" id="KW-0808">Transferase</keyword>
<dbReference type="InterPro" id="IPR003661">
    <property type="entry name" value="HisK_dim/P_dom"/>
</dbReference>
<dbReference type="CDD" id="cd00082">
    <property type="entry name" value="HisKA"/>
    <property type="match status" value="1"/>
</dbReference>
<dbReference type="PANTHER" id="PTHR44936">
    <property type="entry name" value="SENSOR PROTEIN CREC"/>
    <property type="match status" value="1"/>
</dbReference>
<evidence type="ECO:0000313" key="15">
    <source>
        <dbReference type="Proteomes" id="UP000468943"/>
    </source>
</evidence>
<feature type="domain" description="HAMP" evidence="13">
    <location>
        <begin position="223"/>
        <end position="276"/>
    </location>
</feature>
<dbReference type="Proteomes" id="UP000468943">
    <property type="component" value="Unassembled WGS sequence"/>
</dbReference>
<dbReference type="PROSITE" id="PS50109">
    <property type="entry name" value="HIS_KIN"/>
    <property type="match status" value="1"/>
</dbReference>
<evidence type="ECO:0000256" key="3">
    <source>
        <dbReference type="ARBA" id="ARBA00012438"/>
    </source>
</evidence>
<evidence type="ECO:0000259" key="12">
    <source>
        <dbReference type="PROSITE" id="PS50109"/>
    </source>
</evidence>
<feature type="region of interest" description="Disordered" evidence="10">
    <location>
        <begin position="55"/>
        <end position="104"/>
    </location>
</feature>
<dbReference type="Gene3D" id="1.10.287.130">
    <property type="match status" value="1"/>
</dbReference>
<proteinExistence type="predicted"/>
<keyword evidence="4" id="KW-1003">Cell membrane</keyword>
<evidence type="ECO:0000256" key="4">
    <source>
        <dbReference type="ARBA" id="ARBA00022475"/>
    </source>
</evidence>
<evidence type="ECO:0000256" key="1">
    <source>
        <dbReference type="ARBA" id="ARBA00000085"/>
    </source>
</evidence>
<evidence type="ECO:0000313" key="14">
    <source>
        <dbReference type="EMBL" id="MXO55932.1"/>
    </source>
</evidence>
<evidence type="ECO:0000256" key="10">
    <source>
        <dbReference type="SAM" id="MobiDB-lite"/>
    </source>
</evidence>
<evidence type="ECO:0000256" key="8">
    <source>
        <dbReference type="ARBA" id="ARBA00022777"/>
    </source>
</evidence>
<dbReference type="SUPFAM" id="SSF55874">
    <property type="entry name" value="ATPase domain of HSP90 chaperone/DNA topoisomerase II/histidine kinase"/>
    <property type="match status" value="1"/>
</dbReference>
<keyword evidence="9" id="KW-0067">ATP-binding</keyword>
<dbReference type="InterPro" id="IPR050980">
    <property type="entry name" value="2C_sensor_his_kinase"/>
</dbReference>
<reference evidence="14 15" key="1">
    <citation type="submission" date="2019-12" db="EMBL/GenBank/DDBJ databases">
        <title>Genomic-based taxomic classification of the family Erythrobacteraceae.</title>
        <authorList>
            <person name="Xu L."/>
        </authorList>
    </citation>
    <scope>NUCLEOTIDE SEQUENCE [LARGE SCALE GENOMIC DNA]</scope>
    <source>
        <strain evidence="14 15">JCM 17802</strain>
    </source>
</reference>
<keyword evidence="7" id="KW-0547">Nucleotide-binding</keyword>
<dbReference type="InterPro" id="IPR003594">
    <property type="entry name" value="HATPase_dom"/>
</dbReference>